<accession>A0A0B0IHD4</accession>
<dbReference type="PANTHER" id="PTHR30231:SF42">
    <property type="entry name" value="EXONUCLEASE"/>
    <property type="match status" value="1"/>
</dbReference>
<dbReference type="SUPFAM" id="SSF53098">
    <property type="entry name" value="Ribonuclease H-like"/>
    <property type="match status" value="1"/>
</dbReference>
<dbReference type="CDD" id="cd06130">
    <property type="entry name" value="DNA_pol_III_epsilon_like"/>
    <property type="match status" value="1"/>
</dbReference>
<dbReference type="STRING" id="333138.LQ50_15470"/>
<dbReference type="Gene3D" id="3.30.420.10">
    <property type="entry name" value="Ribonuclease H-like superfamily/Ribonuclease H"/>
    <property type="match status" value="1"/>
</dbReference>
<dbReference type="EMBL" id="JRJU01000019">
    <property type="protein sequence ID" value="KHF39454.1"/>
    <property type="molecule type" value="Genomic_DNA"/>
</dbReference>
<dbReference type="FunFam" id="3.30.420.10:FF:000045">
    <property type="entry name" value="3'-5' exonuclease DinG"/>
    <property type="match status" value="1"/>
</dbReference>
<dbReference type="InterPro" id="IPR013520">
    <property type="entry name" value="Ribonucl_H"/>
</dbReference>
<dbReference type="RefSeq" id="WP_034630608.1">
    <property type="nucleotide sequence ID" value="NZ_JRJU01000019.1"/>
</dbReference>
<dbReference type="GO" id="GO:0003677">
    <property type="term" value="F:DNA binding"/>
    <property type="evidence" value="ECO:0007669"/>
    <property type="project" value="InterPro"/>
</dbReference>
<keyword evidence="1" id="KW-0540">Nuclease</keyword>
<sequence length="208" mass="23332">MDFVAIDFETANTNRSSVCSIGLVVVKNGKVTDEYYQLIKPNDMYFDPLCVRIHGITPEDVKNAPSFNEAWKDISNLLEGSLVIAHNASFDMSVLRHSLDECNIDYPSFSYNCTVNVSKKTWLGLHSYSLNVVAEHLQIKFKHHHALEDAQVAAQVYLEACKFNNVTSHKELIEKIEVGQGTIYANGYTPARANKKSNKSKRGSVKMS</sequence>
<dbReference type="GO" id="GO:0008408">
    <property type="term" value="F:3'-5' exonuclease activity"/>
    <property type="evidence" value="ECO:0007669"/>
    <property type="project" value="TreeGrafter"/>
</dbReference>
<dbReference type="SMART" id="SM00479">
    <property type="entry name" value="EXOIII"/>
    <property type="match status" value="1"/>
</dbReference>
<dbReference type="GO" id="GO:0003887">
    <property type="term" value="F:DNA-directed DNA polymerase activity"/>
    <property type="evidence" value="ECO:0007669"/>
    <property type="project" value="InterPro"/>
</dbReference>
<dbReference type="InterPro" id="IPR012337">
    <property type="entry name" value="RNaseH-like_sf"/>
</dbReference>
<protein>
    <recommendedName>
        <fullName evidence="4">Exonuclease domain-containing protein</fullName>
    </recommendedName>
</protein>
<dbReference type="eggNOG" id="COG0847">
    <property type="taxonomic scope" value="Bacteria"/>
</dbReference>
<evidence type="ECO:0000313" key="5">
    <source>
        <dbReference type="EMBL" id="KHF39454.1"/>
    </source>
</evidence>
<comment type="caution">
    <text evidence="5">The sequence shown here is derived from an EMBL/GenBank/DDBJ whole genome shotgun (WGS) entry which is preliminary data.</text>
</comment>
<keyword evidence="6" id="KW-1185">Reference proteome</keyword>
<dbReference type="Pfam" id="PF00929">
    <property type="entry name" value="RNase_T"/>
    <property type="match status" value="1"/>
</dbReference>
<dbReference type="AlphaFoldDB" id="A0A0B0IHD4"/>
<keyword evidence="3" id="KW-0269">Exonuclease</keyword>
<proteinExistence type="predicted"/>
<organism evidence="5 6">
    <name type="scientific">Halalkalibacter okhensis</name>
    <dbReference type="NCBI Taxonomy" id="333138"/>
    <lineage>
        <taxon>Bacteria</taxon>
        <taxon>Bacillati</taxon>
        <taxon>Bacillota</taxon>
        <taxon>Bacilli</taxon>
        <taxon>Bacillales</taxon>
        <taxon>Bacillaceae</taxon>
        <taxon>Halalkalibacter</taxon>
    </lineage>
</organism>
<name>A0A0B0IHD4_9BACI</name>
<dbReference type="PANTHER" id="PTHR30231">
    <property type="entry name" value="DNA POLYMERASE III SUBUNIT EPSILON"/>
    <property type="match status" value="1"/>
</dbReference>
<dbReference type="InterPro" id="IPR036397">
    <property type="entry name" value="RNaseH_sf"/>
</dbReference>
<keyword evidence="2" id="KW-0378">Hydrolase</keyword>
<evidence type="ECO:0000256" key="1">
    <source>
        <dbReference type="ARBA" id="ARBA00022722"/>
    </source>
</evidence>
<dbReference type="GO" id="GO:0005829">
    <property type="term" value="C:cytosol"/>
    <property type="evidence" value="ECO:0007669"/>
    <property type="project" value="TreeGrafter"/>
</dbReference>
<evidence type="ECO:0000256" key="3">
    <source>
        <dbReference type="ARBA" id="ARBA00022839"/>
    </source>
</evidence>
<dbReference type="NCBIfam" id="TIGR00573">
    <property type="entry name" value="dnaq"/>
    <property type="match status" value="1"/>
</dbReference>
<dbReference type="Proteomes" id="UP000030832">
    <property type="component" value="Unassembled WGS sequence"/>
</dbReference>
<dbReference type="InterPro" id="IPR006054">
    <property type="entry name" value="DnaQ"/>
</dbReference>
<dbReference type="GO" id="GO:0006260">
    <property type="term" value="P:DNA replication"/>
    <property type="evidence" value="ECO:0007669"/>
    <property type="project" value="InterPro"/>
</dbReference>
<gene>
    <name evidence="5" type="ORF">LQ50_15470</name>
</gene>
<feature type="domain" description="Exonuclease" evidence="4">
    <location>
        <begin position="2"/>
        <end position="166"/>
    </location>
</feature>
<evidence type="ECO:0000259" key="4">
    <source>
        <dbReference type="SMART" id="SM00479"/>
    </source>
</evidence>
<reference evidence="5 6" key="1">
    <citation type="submission" date="2014-09" db="EMBL/GenBank/DDBJ databases">
        <title>Genome sequencing and annotation of Bacillus Okhensis strain Kh10-101T.</title>
        <authorList>
            <person name="Prakash J.S."/>
        </authorList>
    </citation>
    <scope>NUCLEOTIDE SEQUENCE [LARGE SCALE GENOMIC DNA]</scope>
    <source>
        <strain evidence="6">Kh10-101T</strain>
    </source>
</reference>
<evidence type="ECO:0000256" key="2">
    <source>
        <dbReference type="ARBA" id="ARBA00022801"/>
    </source>
</evidence>
<evidence type="ECO:0000313" key="6">
    <source>
        <dbReference type="Proteomes" id="UP000030832"/>
    </source>
</evidence>
<dbReference type="OrthoDB" id="9803913at2"/>